<reference evidence="2" key="1">
    <citation type="journal article" date="2023" name="Science">
        <title>Genome structures resolve the early diversification of teleost fishes.</title>
        <authorList>
            <person name="Parey E."/>
            <person name="Louis A."/>
            <person name="Montfort J."/>
            <person name="Bouchez O."/>
            <person name="Roques C."/>
            <person name="Iampietro C."/>
            <person name="Lluch J."/>
            <person name="Castinel A."/>
            <person name="Donnadieu C."/>
            <person name="Desvignes T."/>
            <person name="Floi Bucao C."/>
            <person name="Jouanno E."/>
            <person name="Wen M."/>
            <person name="Mejri S."/>
            <person name="Dirks R."/>
            <person name="Jansen H."/>
            <person name="Henkel C."/>
            <person name="Chen W.J."/>
            <person name="Zahm M."/>
            <person name="Cabau C."/>
            <person name="Klopp C."/>
            <person name="Thompson A.W."/>
            <person name="Robinson-Rechavi M."/>
            <person name="Braasch I."/>
            <person name="Lecointre G."/>
            <person name="Bobe J."/>
            <person name="Postlethwait J.H."/>
            <person name="Berthelot C."/>
            <person name="Roest Crollius H."/>
            <person name="Guiguen Y."/>
        </authorList>
    </citation>
    <scope>NUCLEOTIDE SEQUENCE</scope>
    <source>
        <strain evidence="2">WJC10195</strain>
    </source>
</reference>
<proteinExistence type="predicted"/>
<sequence>MQLHFGTWQGSNLDLSHDEPLLEGLDSKQWFCPPENDAAVERGAIWLQEAIKILSLGYQTLGMDRTSLTLNTHRWDLHTLAARATHTHTHTSAHTRVHEHTHTPKTSHSRGIVDTE</sequence>
<organism evidence="2 3">
    <name type="scientific">Synaphobranchus kaupii</name>
    <name type="common">Kaup's arrowtooth eel</name>
    <dbReference type="NCBI Taxonomy" id="118154"/>
    <lineage>
        <taxon>Eukaryota</taxon>
        <taxon>Metazoa</taxon>
        <taxon>Chordata</taxon>
        <taxon>Craniata</taxon>
        <taxon>Vertebrata</taxon>
        <taxon>Euteleostomi</taxon>
        <taxon>Actinopterygii</taxon>
        <taxon>Neopterygii</taxon>
        <taxon>Teleostei</taxon>
        <taxon>Anguilliformes</taxon>
        <taxon>Synaphobranchidae</taxon>
        <taxon>Synaphobranchus</taxon>
    </lineage>
</organism>
<name>A0A9Q1ISB9_SYNKA</name>
<gene>
    <name evidence="2" type="ORF">SKAU_G00230710</name>
</gene>
<evidence type="ECO:0000256" key="1">
    <source>
        <dbReference type="SAM" id="MobiDB-lite"/>
    </source>
</evidence>
<evidence type="ECO:0000313" key="2">
    <source>
        <dbReference type="EMBL" id="KAJ8351595.1"/>
    </source>
</evidence>
<feature type="region of interest" description="Disordered" evidence="1">
    <location>
        <begin position="88"/>
        <end position="116"/>
    </location>
</feature>
<comment type="caution">
    <text evidence="2">The sequence shown here is derived from an EMBL/GenBank/DDBJ whole genome shotgun (WGS) entry which is preliminary data.</text>
</comment>
<dbReference type="Proteomes" id="UP001152622">
    <property type="component" value="Chromosome 8"/>
</dbReference>
<dbReference type="EMBL" id="JAINUF010000008">
    <property type="protein sequence ID" value="KAJ8351595.1"/>
    <property type="molecule type" value="Genomic_DNA"/>
</dbReference>
<protein>
    <submittedName>
        <fullName evidence="2">Uncharacterized protein</fullName>
    </submittedName>
</protein>
<keyword evidence="3" id="KW-1185">Reference proteome</keyword>
<accession>A0A9Q1ISB9</accession>
<evidence type="ECO:0000313" key="3">
    <source>
        <dbReference type="Proteomes" id="UP001152622"/>
    </source>
</evidence>
<dbReference type="AlphaFoldDB" id="A0A9Q1ISB9"/>